<name>A0A5T0UGM6_CAMJU</name>
<sequence length="180" mass="19734">ELENAGIKVVVGSHPLSLLDDAELIVKNPGIPYTNPLIAEAQKRGFLIITEPELAYEISEAELVGVTGTNGKTTTTTLISLMLNHLKDKNKAYACGNIGISAVETAQKATADDILVMELSSFQLLGITKLHPKIAVLTNIYEAHTDYHGSRENYVKAKMRLLKNQTAADHFVVNFDQTEW</sequence>
<keyword evidence="1 5" id="KW-0436">Ligase</keyword>
<reference evidence="5" key="1">
    <citation type="submission" date="2018-06" db="EMBL/GenBank/DDBJ databases">
        <authorList>
            <consortium name="PulseNet: The National Subtyping Network for Foodborne Disease Surveillance"/>
            <person name="Tarr C.L."/>
            <person name="Trees E."/>
            <person name="Katz L.S."/>
            <person name="Carleton-Romer H.A."/>
            <person name="Stroika S."/>
            <person name="Kucerova Z."/>
            <person name="Roache K.F."/>
            <person name="Sabol A.L."/>
            <person name="Besser J."/>
            <person name="Gerner-Smidt P."/>
        </authorList>
    </citation>
    <scope>NUCLEOTIDE SEQUENCE</scope>
    <source>
        <strain evidence="5">PNUSAC003301</strain>
    </source>
</reference>
<dbReference type="PANTHER" id="PTHR43692:SF1">
    <property type="entry name" value="UDP-N-ACETYLMURAMOYLALANINE--D-GLUTAMATE LIGASE"/>
    <property type="match status" value="1"/>
</dbReference>
<evidence type="ECO:0000256" key="2">
    <source>
        <dbReference type="ARBA" id="ARBA00022741"/>
    </source>
</evidence>
<dbReference type="EC" id="6.3.2.9" evidence="5"/>
<dbReference type="Gene3D" id="3.40.50.720">
    <property type="entry name" value="NAD(P)-binding Rossmann-like Domain"/>
    <property type="match status" value="1"/>
</dbReference>
<dbReference type="AlphaFoldDB" id="A0A5T0UGM6"/>
<dbReference type="GO" id="GO:0051301">
    <property type="term" value="P:cell division"/>
    <property type="evidence" value="ECO:0007669"/>
    <property type="project" value="InterPro"/>
</dbReference>
<proteinExistence type="predicted"/>
<dbReference type="SUPFAM" id="SSF51984">
    <property type="entry name" value="MurCD N-terminal domain"/>
    <property type="match status" value="1"/>
</dbReference>
<dbReference type="SUPFAM" id="SSF53623">
    <property type="entry name" value="MurD-like peptide ligases, catalytic domain"/>
    <property type="match status" value="1"/>
</dbReference>
<accession>A0A5T0UGM6</accession>
<feature type="non-terminal residue" evidence="5">
    <location>
        <position position="180"/>
    </location>
</feature>
<keyword evidence="2" id="KW-0547">Nucleotide-binding</keyword>
<dbReference type="GO" id="GO:0008764">
    <property type="term" value="F:UDP-N-acetylmuramoylalanine-D-glutamate ligase activity"/>
    <property type="evidence" value="ECO:0007669"/>
    <property type="project" value="UniProtKB-EC"/>
</dbReference>
<dbReference type="GO" id="GO:0008360">
    <property type="term" value="P:regulation of cell shape"/>
    <property type="evidence" value="ECO:0007669"/>
    <property type="project" value="InterPro"/>
</dbReference>
<organism evidence="5">
    <name type="scientific">Campylobacter jejuni</name>
    <dbReference type="NCBI Taxonomy" id="197"/>
    <lineage>
        <taxon>Bacteria</taxon>
        <taxon>Pseudomonadati</taxon>
        <taxon>Campylobacterota</taxon>
        <taxon>Epsilonproteobacteria</taxon>
        <taxon>Campylobacterales</taxon>
        <taxon>Campylobacteraceae</taxon>
        <taxon>Campylobacter</taxon>
    </lineage>
</organism>
<dbReference type="InterPro" id="IPR036565">
    <property type="entry name" value="Mur-like_cat_sf"/>
</dbReference>
<evidence type="ECO:0000256" key="3">
    <source>
        <dbReference type="ARBA" id="ARBA00022840"/>
    </source>
</evidence>
<evidence type="ECO:0000259" key="4">
    <source>
        <dbReference type="Pfam" id="PF08245"/>
    </source>
</evidence>
<dbReference type="PANTHER" id="PTHR43692">
    <property type="entry name" value="UDP-N-ACETYLMURAMOYLALANINE--D-GLUTAMATE LIGASE"/>
    <property type="match status" value="1"/>
</dbReference>
<protein>
    <submittedName>
        <fullName evidence="5">UDP-N-acetylmuramoyl-L-alanine--D-glutamate ligase</fullName>
        <ecNumber evidence="5">6.3.2.9</ecNumber>
    </submittedName>
</protein>
<comment type="caution">
    <text evidence="5">The sequence shown here is derived from an EMBL/GenBank/DDBJ whole genome shotgun (WGS) entry which is preliminary data.</text>
</comment>
<dbReference type="GO" id="GO:0005524">
    <property type="term" value="F:ATP binding"/>
    <property type="evidence" value="ECO:0007669"/>
    <property type="project" value="UniProtKB-KW"/>
</dbReference>
<gene>
    <name evidence="5" type="primary">murD</name>
    <name evidence="5" type="ORF">CW563_09695</name>
</gene>
<evidence type="ECO:0000256" key="1">
    <source>
        <dbReference type="ARBA" id="ARBA00022598"/>
    </source>
</evidence>
<dbReference type="EMBL" id="AACFVE010000243">
    <property type="protein sequence ID" value="EAK3904337.1"/>
    <property type="molecule type" value="Genomic_DNA"/>
</dbReference>
<dbReference type="InterPro" id="IPR013221">
    <property type="entry name" value="Mur_ligase_cen"/>
</dbReference>
<feature type="non-terminal residue" evidence="5">
    <location>
        <position position="1"/>
    </location>
</feature>
<dbReference type="Pfam" id="PF08245">
    <property type="entry name" value="Mur_ligase_M"/>
    <property type="match status" value="1"/>
</dbReference>
<feature type="domain" description="Mur ligase central" evidence="4">
    <location>
        <begin position="66"/>
        <end position="178"/>
    </location>
</feature>
<dbReference type="InterPro" id="IPR005762">
    <property type="entry name" value="MurD"/>
</dbReference>
<keyword evidence="3" id="KW-0067">ATP-binding</keyword>
<evidence type="ECO:0000313" key="5">
    <source>
        <dbReference type="EMBL" id="EAK3904337.1"/>
    </source>
</evidence>
<dbReference type="Gene3D" id="3.40.1190.10">
    <property type="entry name" value="Mur-like, catalytic domain"/>
    <property type="match status" value="1"/>
</dbReference>
<dbReference type="GO" id="GO:0005737">
    <property type="term" value="C:cytoplasm"/>
    <property type="evidence" value="ECO:0007669"/>
    <property type="project" value="InterPro"/>
</dbReference>